<feature type="transmembrane region" description="Helical" evidence="18">
    <location>
        <begin position="212"/>
        <end position="236"/>
    </location>
</feature>
<evidence type="ECO:0000313" key="19">
    <source>
        <dbReference type="EMBL" id="CAH0107005.1"/>
    </source>
</evidence>
<comment type="similarity">
    <text evidence="2">Belongs to the MIP/aquaporin (TC 1.A.8) family.</text>
</comment>
<organism evidence="19 20">
    <name type="scientific">Daphnia galeata</name>
    <dbReference type="NCBI Taxonomy" id="27404"/>
    <lineage>
        <taxon>Eukaryota</taxon>
        <taxon>Metazoa</taxon>
        <taxon>Ecdysozoa</taxon>
        <taxon>Arthropoda</taxon>
        <taxon>Crustacea</taxon>
        <taxon>Branchiopoda</taxon>
        <taxon>Diplostraca</taxon>
        <taxon>Cladocera</taxon>
        <taxon>Anomopoda</taxon>
        <taxon>Daphniidae</taxon>
        <taxon>Daphnia</taxon>
    </lineage>
</organism>
<keyword evidence="20" id="KW-1185">Reference proteome</keyword>
<keyword evidence="6 18" id="KW-0812">Transmembrane</keyword>
<evidence type="ECO:0000256" key="17">
    <source>
        <dbReference type="SAM" id="MobiDB-lite"/>
    </source>
</evidence>
<feature type="region of interest" description="Disordered" evidence="17">
    <location>
        <begin position="1"/>
        <end position="59"/>
    </location>
</feature>
<evidence type="ECO:0000256" key="1">
    <source>
        <dbReference type="ARBA" id="ARBA00004651"/>
    </source>
</evidence>
<accession>A0A8J2S0R9</accession>
<evidence type="ECO:0000256" key="18">
    <source>
        <dbReference type="SAM" id="Phobius"/>
    </source>
</evidence>
<keyword evidence="10" id="KW-0325">Glycoprotein</keyword>
<feature type="transmembrane region" description="Helical" evidence="18">
    <location>
        <begin position="114"/>
        <end position="135"/>
    </location>
</feature>
<evidence type="ECO:0000256" key="10">
    <source>
        <dbReference type="ARBA" id="ARBA00023180"/>
    </source>
</evidence>
<dbReference type="SUPFAM" id="SSF81338">
    <property type="entry name" value="Aquaporin-like"/>
    <property type="match status" value="2"/>
</dbReference>
<feature type="transmembrane region" description="Helical" evidence="18">
    <location>
        <begin position="76"/>
        <end position="94"/>
    </location>
</feature>
<comment type="function">
    <text evidence="13">Aquaglyceroporin that may modulate the water content and osmolytes during anhydrobiosis.</text>
</comment>
<feature type="transmembrane region" description="Helical" evidence="18">
    <location>
        <begin position="485"/>
        <end position="508"/>
    </location>
</feature>
<keyword evidence="8 18" id="KW-1133">Transmembrane helix</keyword>
<proteinExistence type="inferred from homology"/>
<dbReference type="InterPro" id="IPR050363">
    <property type="entry name" value="MIP/Aquaporin"/>
</dbReference>
<comment type="catalytic activity">
    <reaction evidence="12">
        <text>H2O(in) = H2O(out)</text>
        <dbReference type="Rhea" id="RHEA:29667"/>
        <dbReference type="ChEBI" id="CHEBI:15377"/>
    </reaction>
</comment>
<protein>
    <recommendedName>
        <fullName evidence="3">Aquaporin-3</fullName>
    </recommendedName>
    <alternativeName>
        <fullName evidence="11">Aquaglyceroporin-3</fullName>
    </alternativeName>
</protein>
<feature type="compositionally biased region" description="Polar residues" evidence="17">
    <location>
        <begin position="46"/>
        <end position="58"/>
    </location>
</feature>
<dbReference type="PANTHER" id="PTHR43829:SF9">
    <property type="entry name" value="AQUAPORIN-9"/>
    <property type="match status" value="1"/>
</dbReference>
<evidence type="ECO:0000256" key="16">
    <source>
        <dbReference type="ARBA" id="ARBA00049716"/>
    </source>
</evidence>
<reference evidence="19" key="1">
    <citation type="submission" date="2021-11" db="EMBL/GenBank/DDBJ databases">
        <authorList>
            <person name="Schell T."/>
        </authorList>
    </citation>
    <scope>NUCLEOTIDE SEQUENCE</scope>
    <source>
        <strain evidence="19">M5</strain>
    </source>
</reference>
<keyword evidence="5" id="KW-1003">Cell membrane</keyword>
<evidence type="ECO:0000256" key="7">
    <source>
        <dbReference type="ARBA" id="ARBA00022737"/>
    </source>
</evidence>
<comment type="caution">
    <text evidence="19">The sequence shown here is derived from an EMBL/GenBank/DDBJ whole genome shotgun (WGS) entry which is preliminary data.</text>
</comment>
<feature type="transmembrane region" description="Helical" evidence="18">
    <location>
        <begin position="402"/>
        <end position="423"/>
    </location>
</feature>
<evidence type="ECO:0000256" key="3">
    <source>
        <dbReference type="ARBA" id="ARBA00020971"/>
    </source>
</evidence>
<dbReference type="PANTHER" id="PTHR43829">
    <property type="entry name" value="AQUAPORIN OR AQUAGLYCEROPORIN RELATED"/>
    <property type="match status" value="1"/>
</dbReference>
<feature type="compositionally biased region" description="Basic and acidic residues" evidence="17">
    <location>
        <begin position="25"/>
        <end position="45"/>
    </location>
</feature>
<evidence type="ECO:0000256" key="5">
    <source>
        <dbReference type="ARBA" id="ARBA00022475"/>
    </source>
</evidence>
<dbReference type="AlphaFoldDB" id="A0A8J2S0R9"/>
<dbReference type="Gene3D" id="1.20.1080.10">
    <property type="entry name" value="Glycerol uptake facilitator protein"/>
    <property type="match status" value="2"/>
</dbReference>
<dbReference type="PRINTS" id="PR02015">
    <property type="entry name" value="AQUAPORIN3"/>
</dbReference>
<dbReference type="PRINTS" id="PR00783">
    <property type="entry name" value="MINTRINSICP"/>
</dbReference>
<dbReference type="InterPro" id="IPR000425">
    <property type="entry name" value="MIP"/>
</dbReference>
<evidence type="ECO:0000256" key="4">
    <source>
        <dbReference type="ARBA" id="ARBA00022448"/>
    </source>
</evidence>
<keyword evidence="7" id="KW-0677">Repeat</keyword>
<feature type="transmembrane region" description="Helical" evidence="18">
    <location>
        <begin position="536"/>
        <end position="559"/>
    </location>
</feature>
<dbReference type="InterPro" id="IPR022357">
    <property type="entry name" value="MIP_CS"/>
</dbReference>
<dbReference type="GO" id="GO:0015254">
    <property type="term" value="F:glycerol channel activity"/>
    <property type="evidence" value="ECO:0007669"/>
    <property type="project" value="TreeGrafter"/>
</dbReference>
<dbReference type="NCBIfam" id="TIGR00861">
    <property type="entry name" value="MIP"/>
    <property type="match status" value="1"/>
</dbReference>
<name>A0A8J2S0R9_9CRUS</name>
<evidence type="ECO:0000256" key="13">
    <source>
        <dbReference type="ARBA" id="ARBA00045280"/>
    </source>
</evidence>
<dbReference type="Pfam" id="PF00230">
    <property type="entry name" value="MIP"/>
    <property type="match status" value="2"/>
</dbReference>
<dbReference type="Proteomes" id="UP000789390">
    <property type="component" value="Unassembled WGS sequence"/>
</dbReference>
<evidence type="ECO:0000256" key="15">
    <source>
        <dbReference type="ARBA" id="ARBA00049592"/>
    </source>
</evidence>
<gene>
    <name evidence="19" type="ORF">DGAL_LOCUS10289</name>
</gene>
<feature type="transmembrane region" description="Helical" evidence="18">
    <location>
        <begin position="156"/>
        <end position="178"/>
    </location>
</feature>
<dbReference type="EMBL" id="CAKKLH010000246">
    <property type="protein sequence ID" value="CAH0107005.1"/>
    <property type="molecule type" value="Genomic_DNA"/>
</dbReference>
<keyword evidence="4" id="KW-0813">Transport</keyword>
<feature type="transmembrane region" description="Helical" evidence="18">
    <location>
        <begin position="300"/>
        <end position="322"/>
    </location>
</feature>
<feature type="transmembrane region" description="Helical" evidence="18">
    <location>
        <begin position="454"/>
        <end position="473"/>
    </location>
</feature>
<dbReference type="InterPro" id="IPR023271">
    <property type="entry name" value="Aquaporin-like"/>
</dbReference>
<evidence type="ECO:0000256" key="2">
    <source>
        <dbReference type="ARBA" id="ARBA00006175"/>
    </source>
</evidence>
<evidence type="ECO:0000256" key="6">
    <source>
        <dbReference type="ARBA" id="ARBA00022692"/>
    </source>
</evidence>
<evidence type="ECO:0000256" key="8">
    <source>
        <dbReference type="ARBA" id="ARBA00022989"/>
    </source>
</evidence>
<evidence type="ECO:0000256" key="11">
    <source>
        <dbReference type="ARBA" id="ARBA00033020"/>
    </source>
</evidence>
<comment type="subcellular location">
    <subcellularLocation>
        <location evidence="1">Cell membrane</location>
        <topology evidence="1">Multi-pass membrane protein</topology>
    </subcellularLocation>
</comment>
<evidence type="ECO:0000313" key="20">
    <source>
        <dbReference type="Proteomes" id="UP000789390"/>
    </source>
</evidence>
<dbReference type="PROSITE" id="PS00221">
    <property type="entry name" value="MIP"/>
    <property type="match status" value="2"/>
</dbReference>
<comment type="function">
    <text evidence="15">Aquaglyceroporins form homotetrameric transmembrane channels, with each monomer independently mediating glycerol and water transport across the plasma membrane along their osmotic gradient. Could also be permeable to urea. Also participates in cell permeability to H2O2 and H2O2-mediated signaling. In skin, transports glycerol to the epidermis and stratum corneum, where it maintains hydration, elasticity, and supports lipid biosynthesis for barrier repair. In kidney, contributes to the reabsorption of water, helping the body maintain proper fluid balance.</text>
</comment>
<dbReference type="GO" id="GO:0015250">
    <property type="term" value="F:water channel activity"/>
    <property type="evidence" value="ECO:0007669"/>
    <property type="project" value="TreeGrafter"/>
</dbReference>
<dbReference type="InterPro" id="IPR023275">
    <property type="entry name" value="Aquaporin_3"/>
</dbReference>
<comment type="subunit">
    <text evidence="16">Homotetramer; each monomer provides an independent glycerol/water pore. Could also exist in other oligomeric states.</text>
</comment>
<feature type="transmembrane region" description="Helical" evidence="18">
    <location>
        <begin position="248"/>
        <end position="272"/>
    </location>
</feature>
<comment type="catalytic activity">
    <reaction evidence="14">
        <text>glycerol(in) = glycerol(out)</text>
        <dbReference type="Rhea" id="RHEA:29675"/>
        <dbReference type="ChEBI" id="CHEBI:17754"/>
    </reaction>
</comment>
<keyword evidence="9 18" id="KW-0472">Membrane</keyword>
<evidence type="ECO:0000256" key="9">
    <source>
        <dbReference type="ARBA" id="ARBA00023136"/>
    </source>
</evidence>
<sequence length="566" mass="62087">MENRHQHASNEPLQPHQRHHPHHFAAREIRQDMDDRRSHHWKSTDTIDSQSTPTNSIRPSAMAPKLMKMIRVEAPLLREIMAEFLGTFILVLFGDASVAQSKLSNEANGDFFSINWGWAVGVMMGVLVAGGVSGAHLNPAVTLAMACAGRIALIKVFFYWLAQYLGAFAAAASVLGVYSDAIQYASNGTLTMNNELNDPGLAGIFATYPAHWLSVAGGLGDQILGTMLLLLCICAITDKKNTQIPSALVPMYVGFTILGIGVCFGANCGYALNPARDLSPRLISLIAGWDQSFSWNNYNWFWIPIVGPHIGAILGVFIYIAFVEAHWPEDGDEVVPMTVPRANFNKERGEKIQNMDMESVMAGVWVAGGVSGAHLNPAMSFALACIGRFQWRKLPVYWTAQYIGAFAASSCVFAVYLEAIYYFTGGQFVMTEDDPGFAAVFAPYPSAYLSTTGAIIDSVVGSALLLLCACAIVDQQNCRVPLSLFALYMGFLIMALGISFSMNCGVPVNPARDLSPRLFTYLVGWGPQVFSYDNWMWFWIPLVIPHFGATLGAFIYIIFIEAHWPK</sequence>
<dbReference type="CDD" id="cd00333">
    <property type="entry name" value="MIP"/>
    <property type="match status" value="1"/>
</dbReference>
<evidence type="ECO:0000256" key="14">
    <source>
        <dbReference type="ARBA" id="ARBA00049405"/>
    </source>
</evidence>
<dbReference type="OrthoDB" id="3222at2759"/>
<dbReference type="FunFam" id="1.20.1080.10:FF:000005">
    <property type="entry name" value="Aquaporin 3"/>
    <property type="match status" value="2"/>
</dbReference>
<evidence type="ECO:0000256" key="12">
    <source>
        <dbReference type="ARBA" id="ARBA00034651"/>
    </source>
</evidence>
<dbReference type="GO" id="GO:0016323">
    <property type="term" value="C:basolateral plasma membrane"/>
    <property type="evidence" value="ECO:0007669"/>
    <property type="project" value="TreeGrafter"/>
</dbReference>